<feature type="domain" description="AB hydrolase-1" evidence="1">
    <location>
        <begin position="37"/>
        <end position="266"/>
    </location>
</feature>
<protein>
    <submittedName>
        <fullName evidence="2">Alpha/beta fold hydrolase</fullName>
    </submittedName>
</protein>
<dbReference type="Gene3D" id="3.40.50.1820">
    <property type="entry name" value="alpha/beta hydrolase"/>
    <property type="match status" value="1"/>
</dbReference>
<keyword evidence="2" id="KW-0378">Hydrolase</keyword>
<dbReference type="InterPro" id="IPR050471">
    <property type="entry name" value="AB_hydrolase"/>
</dbReference>
<gene>
    <name evidence="2" type="ORF">ACFPFO_15040</name>
</gene>
<evidence type="ECO:0000313" key="2">
    <source>
        <dbReference type="EMBL" id="MFC4989059.1"/>
    </source>
</evidence>
<keyword evidence="3" id="KW-1185">Reference proteome</keyword>
<evidence type="ECO:0000259" key="1">
    <source>
        <dbReference type="Pfam" id="PF00561"/>
    </source>
</evidence>
<accession>A0ABD5QHM0</accession>
<dbReference type="PANTHER" id="PTHR43433:SF5">
    <property type="entry name" value="AB HYDROLASE-1 DOMAIN-CONTAINING PROTEIN"/>
    <property type="match status" value="1"/>
</dbReference>
<dbReference type="SUPFAM" id="SSF53474">
    <property type="entry name" value="alpha/beta-Hydrolases"/>
    <property type="match status" value="1"/>
</dbReference>
<dbReference type="AlphaFoldDB" id="A0ABD5QHM0"/>
<dbReference type="EMBL" id="JBHSJG010000038">
    <property type="protein sequence ID" value="MFC4989059.1"/>
    <property type="molecule type" value="Genomic_DNA"/>
</dbReference>
<dbReference type="GO" id="GO:0016787">
    <property type="term" value="F:hydrolase activity"/>
    <property type="evidence" value="ECO:0007669"/>
    <property type="project" value="UniProtKB-KW"/>
</dbReference>
<dbReference type="Proteomes" id="UP001595925">
    <property type="component" value="Unassembled WGS sequence"/>
</dbReference>
<organism evidence="2 3">
    <name type="scientific">Saliphagus infecundisoli</name>
    <dbReference type="NCBI Taxonomy" id="1849069"/>
    <lineage>
        <taxon>Archaea</taxon>
        <taxon>Methanobacteriati</taxon>
        <taxon>Methanobacteriota</taxon>
        <taxon>Stenosarchaea group</taxon>
        <taxon>Halobacteria</taxon>
        <taxon>Halobacteriales</taxon>
        <taxon>Natrialbaceae</taxon>
        <taxon>Saliphagus</taxon>
    </lineage>
</organism>
<dbReference type="InterPro" id="IPR029058">
    <property type="entry name" value="AB_hydrolase_fold"/>
</dbReference>
<comment type="caution">
    <text evidence="2">The sequence shown here is derived from an EMBL/GenBank/DDBJ whole genome shotgun (WGS) entry which is preliminary data.</text>
</comment>
<dbReference type="Pfam" id="PF00561">
    <property type="entry name" value="Abhydrolase_1"/>
    <property type="match status" value="1"/>
</dbReference>
<dbReference type="InterPro" id="IPR000073">
    <property type="entry name" value="AB_hydrolase_1"/>
</dbReference>
<dbReference type="PRINTS" id="PR00111">
    <property type="entry name" value="ABHYDROLASE"/>
</dbReference>
<evidence type="ECO:0000313" key="3">
    <source>
        <dbReference type="Proteomes" id="UP001595925"/>
    </source>
</evidence>
<dbReference type="RefSeq" id="WP_114576043.1">
    <property type="nucleotide sequence ID" value="NZ_JAIVEF010000006.1"/>
</dbReference>
<proteinExistence type="predicted"/>
<sequence>MPWAQTDAGVAIHYERDEGEGPTVVFLQEMGYGRWLWRWQREALAVDAVAPDWRGTGRSDVAIPRPVRALPSLLRGPLLSRFGYTVEDLADDLEAVLAAESIRNAHLVGLGLGGMVAMKYALEGSRAASLTLCGTTHGGSDAVAVPEGAAEALFARAGSDRATIRERMRPAFTERFTNRNPHLIDRIVEWRLEGEVGEAARQAQWRAMEDFDASDRLEEIRLPTLVLHGSADRVVPVENSWLLEAGIPDARLETRRGGSHLLPVENADWTAARIRAFLAEHADGEPESPLVA</sequence>
<reference evidence="2 3" key="1">
    <citation type="journal article" date="2019" name="Int. J. Syst. Evol. Microbiol.">
        <title>The Global Catalogue of Microorganisms (GCM) 10K type strain sequencing project: providing services to taxonomists for standard genome sequencing and annotation.</title>
        <authorList>
            <consortium name="The Broad Institute Genomics Platform"/>
            <consortium name="The Broad Institute Genome Sequencing Center for Infectious Disease"/>
            <person name="Wu L."/>
            <person name="Ma J."/>
        </authorList>
    </citation>
    <scope>NUCLEOTIDE SEQUENCE [LARGE SCALE GENOMIC DNA]</scope>
    <source>
        <strain evidence="2 3">CGMCC 1.15824</strain>
    </source>
</reference>
<name>A0ABD5QHM0_9EURY</name>
<dbReference type="PANTHER" id="PTHR43433">
    <property type="entry name" value="HYDROLASE, ALPHA/BETA FOLD FAMILY PROTEIN"/>
    <property type="match status" value="1"/>
</dbReference>